<gene>
    <name evidence="1" type="ordered locus">msl2540</name>
</gene>
<dbReference type="Proteomes" id="UP000000552">
    <property type="component" value="Chromosome"/>
</dbReference>
<sequence length="59" mass="6558">MAEGFTRERVSARKAMTKYLSLRRSARPGAAAALLMSHDFAQCKHCRLIQASTSRDCSL</sequence>
<evidence type="ECO:0000313" key="2">
    <source>
        <dbReference type="Proteomes" id="UP000000552"/>
    </source>
</evidence>
<organism evidence="1 2">
    <name type="scientific">Mesorhizobium japonicum (strain LMG 29417 / CECT 9101 / MAFF 303099)</name>
    <name type="common">Mesorhizobium loti (strain MAFF 303099)</name>
    <dbReference type="NCBI Taxonomy" id="266835"/>
    <lineage>
        <taxon>Bacteria</taxon>
        <taxon>Pseudomonadati</taxon>
        <taxon>Pseudomonadota</taxon>
        <taxon>Alphaproteobacteria</taxon>
        <taxon>Hyphomicrobiales</taxon>
        <taxon>Phyllobacteriaceae</taxon>
        <taxon>Mesorhizobium</taxon>
    </lineage>
</organism>
<dbReference type="EMBL" id="BA000012">
    <property type="protein sequence ID" value="BAB49648.1"/>
    <property type="molecule type" value="Genomic_DNA"/>
</dbReference>
<dbReference type="KEGG" id="mlo:msl2540"/>
<proteinExistence type="predicted"/>
<evidence type="ECO:0000313" key="1">
    <source>
        <dbReference type="EMBL" id="BAB49648.1"/>
    </source>
</evidence>
<reference evidence="1 2" key="1">
    <citation type="journal article" date="2000" name="DNA Res.">
        <title>Complete genome structure of the nitrogen-fixing symbiotic bacterium Mesorhizobium loti.</title>
        <authorList>
            <person name="Kaneko T."/>
            <person name="Nakamura Y."/>
            <person name="Sato S."/>
            <person name="Asamizu E."/>
            <person name="Kato T."/>
            <person name="Sasamoto S."/>
            <person name="Watanabe A."/>
            <person name="Idesawa K."/>
            <person name="Ishikawa A."/>
            <person name="Kawashima K."/>
            <person name="Kimura T."/>
            <person name="Kishida Y."/>
            <person name="Kiyokawa C."/>
            <person name="Kohara M."/>
            <person name="Matsumoto M."/>
            <person name="Matsuno A."/>
            <person name="Mochizuki Y."/>
            <person name="Nakayama S."/>
            <person name="Nakazaki N."/>
            <person name="Shimpo S."/>
            <person name="Sugimoto M."/>
            <person name="Takeuchi C."/>
            <person name="Yamada M."/>
            <person name="Tabata S."/>
        </authorList>
    </citation>
    <scope>NUCLEOTIDE SEQUENCE [LARGE SCALE GENOMIC DNA]</scope>
    <source>
        <strain evidence="2">LMG 29417 / CECT 9101 / MAFF 303099</strain>
    </source>
</reference>
<accession>Q98I68</accession>
<dbReference type="AlphaFoldDB" id="Q98I68"/>
<name>Q98I68_RHILO</name>
<protein>
    <submittedName>
        <fullName evidence="1">Msl2540 protein</fullName>
    </submittedName>
</protein>
<dbReference type="HOGENOM" id="CLU_2957524_0_0_5"/>